<keyword evidence="1" id="KW-0812">Transmembrane</keyword>
<keyword evidence="1" id="KW-0472">Membrane</keyword>
<reference evidence="2 3" key="1">
    <citation type="submission" date="2019-02" db="EMBL/GenBank/DDBJ databases">
        <title>Deep-cultivation of Planctomycetes and their phenomic and genomic characterization uncovers novel biology.</title>
        <authorList>
            <person name="Wiegand S."/>
            <person name="Jogler M."/>
            <person name="Boedeker C."/>
            <person name="Pinto D."/>
            <person name="Vollmers J."/>
            <person name="Rivas-Marin E."/>
            <person name="Kohn T."/>
            <person name="Peeters S.H."/>
            <person name="Heuer A."/>
            <person name="Rast P."/>
            <person name="Oberbeckmann S."/>
            <person name="Bunk B."/>
            <person name="Jeske O."/>
            <person name="Meyerdierks A."/>
            <person name="Storesund J.E."/>
            <person name="Kallscheuer N."/>
            <person name="Luecker S."/>
            <person name="Lage O.M."/>
            <person name="Pohl T."/>
            <person name="Merkel B.J."/>
            <person name="Hornburger P."/>
            <person name="Mueller R.-W."/>
            <person name="Bruemmer F."/>
            <person name="Labrenz M."/>
            <person name="Spormann A.M."/>
            <person name="Op den Camp H."/>
            <person name="Overmann J."/>
            <person name="Amann R."/>
            <person name="Jetten M.S.M."/>
            <person name="Mascher T."/>
            <person name="Medema M.H."/>
            <person name="Devos D.P."/>
            <person name="Kaster A.-K."/>
            <person name="Ovreas L."/>
            <person name="Rohde M."/>
            <person name="Galperin M.Y."/>
            <person name="Jogler C."/>
        </authorList>
    </citation>
    <scope>NUCLEOTIDE SEQUENCE [LARGE SCALE GENOMIC DNA]</scope>
    <source>
        <strain evidence="2 3">SV_7m_r</strain>
    </source>
</reference>
<dbReference type="AlphaFoldDB" id="A0A517T032"/>
<evidence type="ECO:0000256" key="1">
    <source>
        <dbReference type="SAM" id="Phobius"/>
    </source>
</evidence>
<evidence type="ECO:0000313" key="2">
    <source>
        <dbReference type="EMBL" id="QDT61651.1"/>
    </source>
</evidence>
<gene>
    <name evidence="2" type="ORF">SV7mr_41900</name>
</gene>
<accession>A0A517T032</accession>
<name>A0A517T032_9BACT</name>
<feature type="transmembrane region" description="Helical" evidence="1">
    <location>
        <begin position="61"/>
        <end position="80"/>
    </location>
</feature>
<dbReference type="OrthoDB" id="289380at2"/>
<sequence>MDQTNPYQPPDELSEALTDDVKNQCPVCQHRISRRRLLWPYARCQHCRTRLRLRSTGPADMLFIVLIIISIVLMMMYDAAFGSQAWGVPLYVLIMFLVACSITYVFGRPAMVTWYGFATAKRLEKARLKHQESQL</sequence>
<keyword evidence="1" id="KW-1133">Transmembrane helix</keyword>
<feature type="transmembrane region" description="Helical" evidence="1">
    <location>
        <begin position="86"/>
        <end position="106"/>
    </location>
</feature>
<dbReference type="RefSeq" id="WP_145275868.1">
    <property type="nucleotide sequence ID" value="NZ_CP036272.1"/>
</dbReference>
<keyword evidence="3" id="KW-1185">Reference proteome</keyword>
<evidence type="ECO:0000313" key="3">
    <source>
        <dbReference type="Proteomes" id="UP000315003"/>
    </source>
</evidence>
<protein>
    <recommendedName>
        <fullName evidence="4">DUF983 domain-containing protein</fullName>
    </recommendedName>
</protein>
<dbReference type="EMBL" id="CP036272">
    <property type="protein sequence ID" value="QDT61651.1"/>
    <property type="molecule type" value="Genomic_DNA"/>
</dbReference>
<organism evidence="2 3">
    <name type="scientific">Stieleria bergensis</name>
    <dbReference type="NCBI Taxonomy" id="2528025"/>
    <lineage>
        <taxon>Bacteria</taxon>
        <taxon>Pseudomonadati</taxon>
        <taxon>Planctomycetota</taxon>
        <taxon>Planctomycetia</taxon>
        <taxon>Pirellulales</taxon>
        <taxon>Pirellulaceae</taxon>
        <taxon>Stieleria</taxon>
    </lineage>
</organism>
<proteinExistence type="predicted"/>
<evidence type="ECO:0008006" key="4">
    <source>
        <dbReference type="Google" id="ProtNLM"/>
    </source>
</evidence>
<dbReference type="Proteomes" id="UP000315003">
    <property type="component" value="Chromosome"/>
</dbReference>